<dbReference type="OrthoDB" id="6512704at2759"/>
<organism evidence="1 2">
    <name type="scientific">Trichonephila inaurata madagascariensis</name>
    <dbReference type="NCBI Taxonomy" id="2747483"/>
    <lineage>
        <taxon>Eukaryota</taxon>
        <taxon>Metazoa</taxon>
        <taxon>Ecdysozoa</taxon>
        <taxon>Arthropoda</taxon>
        <taxon>Chelicerata</taxon>
        <taxon>Arachnida</taxon>
        <taxon>Araneae</taxon>
        <taxon>Araneomorphae</taxon>
        <taxon>Entelegynae</taxon>
        <taxon>Araneoidea</taxon>
        <taxon>Nephilidae</taxon>
        <taxon>Trichonephila</taxon>
        <taxon>Trichonephila inaurata</taxon>
    </lineage>
</organism>
<evidence type="ECO:0000313" key="1">
    <source>
        <dbReference type="EMBL" id="GFY77053.1"/>
    </source>
</evidence>
<sequence>MTDTRGLPYEIIFAVGKIYVITANIDVTDSLANGAVEAELRNEELFEIENFKRITQYRRPSINCGRWVAIYQNVHDSLHKFIGNHDDF</sequence>
<gene>
    <name evidence="1" type="ORF">TNIN_63801</name>
</gene>
<protein>
    <submittedName>
        <fullName evidence="1">Uncharacterized protein</fullName>
    </submittedName>
</protein>
<keyword evidence="2" id="KW-1185">Reference proteome</keyword>
<dbReference type="EMBL" id="BMAV01022307">
    <property type="protein sequence ID" value="GFY77053.1"/>
    <property type="molecule type" value="Genomic_DNA"/>
</dbReference>
<accession>A0A8X6YU60</accession>
<comment type="caution">
    <text evidence="1">The sequence shown here is derived from an EMBL/GenBank/DDBJ whole genome shotgun (WGS) entry which is preliminary data.</text>
</comment>
<dbReference type="Proteomes" id="UP000886998">
    <property type="component" value="Unassembled WGS sequence"/>
</dbReference>
<proteinExistence type="predicted"/>
<reference evidence="1" key="1">
    <citation type="submission" date="2020-08" db="EMBL/GenBank/DDBJ databases">
        <title>Multicomponent nature underlies the extraordinary mechanical properties of spider dragline silk.</title>
        <authorList>
            <person name="Kono N."/>
            <person name="Nakamura H."/>
            <person name="Mori M."/>
            <person name="Yoshida Y."/>
            <person name="Ohtoshi R."/>
            <person name="Malay A.D."/>
            <person name="Moran D.A.P."/>
            <person name="Tomita M."/>
            <person name="Numata K."/>
            <person name="Arakawa K."/>
        </authorList>
    </citation>
    <scope>NUCLEOTIDE SEQUENCE</scope>
</reference>
<name>A0A8X6YU60_9ARAC</name>
<evidence type="ECO:0000313" key="2">
    <source>
        <dbReference type="Proteomes" id="UP000886998"/>
    </source>
</evidence>
<dbReference type="AlphaFoldDB" id="A0A8X6YU60"/>